<evidence type="ECO:0000256" key="1">
    <source>
        <dbReference type="SAM" id="Coils"/>
    </source>
</evidence>
<feature type="compositionally biased region" description="Polar residues" evidence="2">
    <location>
        <begin position="405"/>
        <end position="414"/>
    </location>
</feature>
<dbReference type="AlphaFoldDB" id="A0A0C3PZ51"/>
<feature type="compositionally biased region" description="Polar residues" evidence="2">
    <location>
        <begin position="424"/>
        <end position="449"/>
    </location>
</feature>
<keyword evidence="1" id="KW-0175">Coiled coil</keyword>
<feature type="coiled-coil region" evidence="1">
    <location>
        <begin position="44"/>
        <end position="82"/>
    </location>
</feature>
<feature type="compositionally biased region" description="Basic and acidic residues" evidence="2">
    <location>
        <begin position="458"/>
        <end position="472"/>
    </location>
</feature>
<name>A0A0C3PZ51_9AGAM</name>
<evidence type="ECO:0000256" key="2">
    <source>
        <dbReference type="SAM" id="MobiDB-lite"/>
    </source>
</evidence>
<dbReference type="Proteomes" id="UP000054248">
    <property type="component" value="Unassembled WGS sequence"/>
</dbReference>
<accession>A0A0C3PZ51</accession>
<organism evidence="3 4">
    <name type="scientific">Tulasnella calospora MUT 4182</name>
    <dbReference type="NCBI Taxonomy" id="1051891"/>
    <lineage>
        <taxon>Eukaryota</taxon>
        <taxon>Fungi</taxon>
        <taxon>Dikarya</taxon>
        <taxon>Basidiomycota</taxon>
        <taxon>Agaricomycotina</taxon>
        <taxon>Agaricomycetes</taxon>
        <taxon>Cantharellales</taxon>
        <taxon>Tulasnellaceae</taxon>
        <taxon>Tulasnella</taxon>
    </lineage>
</organism>
<dbReference type="EMBL" id="KN823164">
    <property type="protein sequence ID" value="KIO20710.1"/>
    <property type="molecule type" value="Genomic_DNA"/>
</dbReference>
<keyword evidence="4" id="KW-1185">Reference proteome</keyword>
<feature type="region of interest" description="Disordered" evidence="2">
    <location>
        <begin position="397"/>
        <end position="492"/>
    </location>
</feature>
<gene>
    <name evidence="3" type="ORF">M407DRAFT_10750</name>
</gene>
<evidence type="ECO:0000313" key="4">
    <source>
        <dbReference type="Proteomes" id="UP000054248"/>
    </source>
</evidence>
<sequence>MAHSDASLRSITPPRNRVGDPRRGTAFDGLEEDLPEAENSRSALRKIIRNIQSELAEKDQLIEEQRDIIQQLQSDVQGLKKTATKRRKRATAVPVNESEQLLETAAKKFTVMNHFYVADTKAFLKTPLSETWTEKSRFDSQENELEGSVRELDELLLDDLKERRIQYADRWAAVFEQAQQDERHSMTHRIRTSNTTTVFGSEIATELEAGHRPRSVLLQRMLGFNAENGSYERMPPILRANPDEPASKTNMLSSQVVKKSEQVIQAMLMGPASLVKDQDPDVSLSAKCNGKIWNVTSVTPGIIAFAAILIRYALSPDNEFGPTGQTSGIPYLADFEYYKMCLIVGQRKKLKEVMDLFDNLNGALFPNHKASWRDQRDSRHSLVEEDDDLFREIAEAASEEEGEQNRSMEPTVQVSIPAVRGGSSPPTTRGHSVIPTDNNNDTDMGNLNRNGEGETETQEARGSDTAQGDDRRMRRKVAGKNGGTKKRAGRKK</sequence>
<reference evidence="3 4" key="1">
    <citation type="submission" date="2014-04" db="EMBL/GenBank/DDBJ databases">
        <authorList>
            <consortium name="DOE Joint Genome Institute"/>
            <person name="Kuo A."/>
            <person name="Girlanda M."/>
            <person name="Perotto S."/>
            <person name="Kohler A."/>
            <person name="Nagy L.G."/>
            <person name="Floudas D."/>
            <person name="Copeland A."/>
            <person name="Barry K.W."/>
            <person name="Cichocki N."/>
            <person name="Veneault-Fourrey C."/>
            <person name="LaButti K."/>
            <person name="Lindquist E.A."/>
            <person name="Lipzen A."/>
            <person name="Lundell T."/>
            <person name="Morin E."/>
            <person name="Murat C."/>
            <person name="Sun H."/>
            <person name="Tunlid A."/>
            <person name="Henrissat B."/>
            <person name="Grigoriev I.V."/>
            <person name="Hibbett D.S."/>
            <person name="Martin F."/>
            <person name="Nordberg H.P."/>
            <person name="Cantor M.N."/>
            <person name="Hua S.X."/>
        </authorList>
    </citation>
    <scope>NUCLEOTIDE SEQUENCE [LARGE SCALE GENOMIC DNA]</scope>
    <source>
        <strain evidence="3 4">MUT 4182</strain>
    </source>
</reference>
<protein>
    <submittedName>
        <fullName evidence="3">Uncharacterized protein</fullName>
    </submittedName>
</protein>
<feature type="compositionally biased region" description="Basic residues" evidence="2">
    <location>
        <begin position="473"/>
        <end position="492"/>
    </location>
</feature>
<dbReference type="InterPro" id="IPR046521">
    <property type="entry name" value="DUF6698"/>
</dbReference>
<dbReference type="HOGENOM" id="CLU_522951_0_0_1"/>
<evidence type="ECO:0000313" key="3">
    <source>
        <dbReference type="EMBL" id="KIO20710.1"/>
    </source>
</evidence>
<feature type="region of interest" description="Disordered" evidence="2">
    <location>
        <begin position="1"/>
        <end position="39"/>
    </location>
</feature>
<proteinExistence type="predicted"/>
<dbReference type="Pfam" id="PF20414">
    <property type="entry name" value="DUF6698"/>
    <property type="match status" value="1"/>
</dbReference>
<reference evidence="4" key="2">
    <citation type="submission" date="2015-01" db="EMBL/GenBank/DDBJ databases">
        <title>Evolutionary Origins and Diversification of the Mycorrhizal Mutualists.</title>
        <authorList>
            <consortium name="DOE Joint Genome Institute"/>
            <consortium name="Mycorrhizal Genomics Consortium"/>
            <person name="Kohler A."/>
            <person name="Kuo A."/>
            <person name="Nagy L.G."/>
            <person name="Floudas D."/>
            <person name="Copeland A."/>
            <person name="Barry K.W."/>
            <person name="Cichocki N."/>
            <person name="Veneault-Fourrey C."/>
            <person name="LaButti K."/>
            <person name="Lindquist E.A."/>
            <person name="Lipzen A."/>
            <person name="Lundell T."/>
            <person name="Morin E."/>
            <person name="Murat C."/>
            <person name="Riley R."/>
            <person name="Ohm R."/>
            <person name="Sun H."/>
            <person name="Tunlid A."/>
            <person name="Henrissat B."/>
            <person name="Grigoriev I.V."/>
            <person name="Hibbett D.S."/>
            <person name="Martin F."/>
        </authorList>
    </citation>
    <scope>NUCLEOTIDE SEQUENCE [LARGE SCALE GENOMIC DNA]</scope>
    <source>
        <strain evidence="4">MUT 4182</strain>
    </source>
</reference>
<dbReference type="OrthoDB" id="3231188at2759"/>